<organism evidence="2">
    <name type="scientific">Solibacter usitatus (strain Ellin6076)</name>
    <dbReference type="NCBI Taxonomy" id="234267"/>
    <lineage>
        <taxon>Bacteria</taxon>
        <taxon>Pseudomonadati</taxon>
        <taxon>Acidobacteriota</taxon>
        <taxon>Terriglobia</taxon>
        <taxon>Bryobacterales</taxon>
        <taxon>Solibacteraceae</taxon>
        <taxon>Candidatus Solibacter</taxon>
    </lineage>
</organism>
<dbReference type="InParanoid" id="Q02CE3"/>
<feature type="region of interest" description="Disordered" evidence="1">
    <location>
        <begin position="1"/>
        <end position="44"/>
    </location>
</feature>
<accession>Q02CE3</accession>
<dbReference type="EMBL" id="CP000473">
    <property type="protein sequence ID" value="ABJ81273.1"/>
    <property type="molecule type" value="Genomic_DNA"/>
</dbReference>
<reference evidence="2" key="1">
    <citation type="submission" date="2006-10" db="EMBL/GenBank/DDBJ databases">
        <title>Complete sequence of Solibacter usitatus Ellin6076.</title>
        <authorList>
            <consortium name="US DOE Joint Genome Institute"/>
            <person name="Copeland A."/>
            <person name="Lucas S."/>
            <person name="Lapidus A."/>
            <person name="Barry K."/>
            <person name="Detter J.C."/>
            <person name="Glavina del Rio T."/>
            <person name="Hammon N."/>
            <person name="Israni S."/>
            <person name="Dalin E."/>
            <person name="Tice H."/>
            <person name="Pitluck S."/>
            <person name="Thompson L.S."/>
            <person name="Brettin T."/>
            <person name="Bruce D."/>
            <person name="Han C."/>
            <person name="Tapia R."/>
            <person name="Gilna P."/>
            <person name="Schmutz J."/>
            <person name="Larimer F."/>
            <person name="Land M."/>
            <person name="Hauser L."/>
            <person name="Kyrpides N."/>
            <person name="Mikhailova N."/>
            <person name="Janssen P.H."/>
            <person name="Kuske C.R."/>
            <person name="Richardson P."/>
        </authorList>
    </citation>
    <scope>NUCLEOTIDE SEQUENCE</scope>
    <source>
        <strain evidence="2">Ellin6076</strain>
    </source>
</reference>
<name>Q02CE3_SOLUE</name>
<dbReference type="Pfam" id="PF08843">
    <property type="entry name" value="AbiEii"/>
    <property type="match status" value="1"/>
</dbReference>
<dbReference type="KEGG" id="sus:Acid_0261"/>
<dbReference type="STRING" id="234267.Acid_0261"/>
<sequence>MHNARSQEIRNGWSIPEGARRTSKDDFQEGADRSQPPPSTGVIRPIARKAVPGPAPRWFLKGGYALELRYQAARSTVDINLTVQSIAVSAGEDQNQIVREMLQNAADVSLGGWFDFTFEAPIMDLTVAPYGGARYPVEARMDERISSDPCRPVGLGHGCA</sequence>
<feature type="compositionally biased region" description="Basic and acidic residues" evidence="1">
    <location>
        <begin position="18"/>
        <end position="32"/>
    </location>
</feature>
<dbReference type="HOGENOM" id="CLU_1651014_0_0_0"/>
<protein>
    <submittedName>
        <fullName evidence="2">Uncharacterized protein</fullName>
    </submittedName>
</protein>
<dbReference type="AlphaFoldDB" id="Q02CE3"/>
<gene>
    <name evidence="2" type="ordered locus">Acid_0261</name>
</gene>
<evidence type="ECO:0000313" key="2">
    <source>
        <dbReference type="EMBL" id="ABJ81273.1"/>
    </source>
</evidence>
<proteinExistence type="predicted"/>
<evidence type="ECO:0000256" key="1">
    <source>
        <dbReference type="SAM" id="MobiDB-lite"/>
    </source>
</evidence>
<dbReference type="InterPro" id="IPR014942">
    <property type="entry name" value="AbiEii"/>
</dbReference>